<dbReference type="PANTHER" id="PTHR12446">
    <property type="entry name" value="TESMIN/TSO1-RELATED"/>
    <property type="match status" value="1"/>
</dbReference>
<accession>A0A6A6KHG9</accession>
<evidence type="ECO:0000313" key="7">
    <source>
        <dbReference type="Proteomes" id="UP000467840"/>
    </source>
</evidence>
<name>A0A6A6KHG9_HEVBR</name>
<feature type="compositionally biased region" description="Polar residues" evidence="4">
    <location>
        <begin position="232"/>
        <end position="242"/>
    </location>
</feature>
<feature type="region of interest" description="Disordered" evidence="4">
    <location>
        <begin position="225"/>
        <end position="258"/>
    </location>
</feature>
<dbReference type="Proteomes" id="UP000467840">
    <property type="component" value="Chromosome 3"/>
</dbReference>
<evidence type="ECO:0000313" key="6">
    <source>
        <dbReference type="EMBL" id="KAF2286969.1"/>
    </source>
</evidence>
<reference evidence="6 7" key="1">
    <citation type="journal article" date="2020" name="Mol. Plant">
        <title>The Chromosome-Based Rubber Tree Genome Provides New Insights into Spurge Genome Evolution and Rubber Biosynthesis.</title>
        <authorList>
            <person name="Liu J."/>
            <person name="Shi C."/>
            <person name="Shi C.C."/>
            <person name="Li W."/>
            <person name="Zhang Q.J."/>
            <person name="Zhang Y."/>
            <person name="Li K."/>
            <person name="Lu H.F."/>
            <person name="Shi C."/>
            <person name="Zhu S.T."/>
            <person name="Xiao Z.Y."/>
            <person name="Nan H."/>
            <person name="Yue Y."/>
            <person name="Zhu X.G."/>
            <person name="Wu Y."/>
            <person name="Hong X.N."/>
            <person name="Fan G.Y."/>
            <person name="Tong Y."/>
            <person name="Zhang D."/>
            <person name="Mao C.L."/>
            <person name="Liu Y.L."/>
            <person name="Hao S.J."/>
            <person name="Liu W.Q."/>
            <person name="Lv M.Q."/>
            <person name="Zhang H.B."/>
            <person name="Liu Y."/>
            <person name="Hu-Tang G.R."/>
            <person name="Wang J.P."/>
            <person name="Wang J.H."/>
            <person name="Sun Y.H."/>
            <person name="Ni S.B."/>
            <person name="Chen W.B."/>
            <person name="Zhang X.C."/>
            <person name="Jiao Y.N."/>
            <person name="Eichler E.E."/>
            <person name="Li G.H."/>
            <person name="Liu X."/>
            <person name="Gao L.Z."/>
        </authorList>
    </citation>
    <scope>NUCLEOTIDE SEQUENCE [LARGE SCALE GENOMIC DNA]</scope>
    <source>
        <strain evidence="7">cv. GT1</strain>
        <tissue evidence="6">Leaf</tissue>
    </source>
</reference>
<dbReference type="InterPro" id="IPR005172">
    <property type="entry name" value="CRC"/>
</dbReference>
<feature type="compositionally biased region" description="Basic and acidic residues" evidence="4">
    <location>
        <begin position="328"/>
        <end position="341"/>
    </location>
</feature>
<dbReference type="InterPro" id="IPR033467">
    <property type="entry name" value="Tesmin/TSO1-like_CXC"/>
</dbReference>
<evidence type="ECO:0000256" key="4">
    <source>
        <dbReference type="SAM" id="MobiDB-lite"/>
    </source>
</evidence>
<feature type="region of interest" description="Disordered" evidence="4">
    <location>
        <begin position="308"/>
        <end position="368"/>
    </location>
</feature>
<evidence type="ECO:0000259" key="5">
    <source>
        <dbReference type="PROSITE" id="PS51634"/>
    </source>
</evidence>
<organism evidence="6 7">
    <name type="scientific">Hevea brasiliensis</name>
    <name type="common">Para rubber tree</name>
    <name type="synonym">Siphonia brasiliensis</name>
    <dbReference type="NCBI Taxonomy" id="3981"/>
    <lineage>
        <taxon>Eukaryota</taxon>
        <taxon>Viridiplantae</taxon>
        <taxon>Streptophyta</taxon>
        <taxon>Embryophyta</taxon>
        <taxon>Tracheophyta</taxon>
        <taxon>Spermatophyta</taxon>
        <taxon>Magnoliopsida</taxon>
        <taxon>eudicotyledons</taxon>
        <taxon>Gunneridae</taxon>
        <taxon>Pentapetalae</taxon>
        <taxon>rosids</taxon>
        <taxon>fabids</taxon>
        <taxon>Malpighiales</taxon>
        <taxon>Euphorbiaceae</taxon>
        <taxon>Crotonoideae</taxon>
        <taxon>Micrandreae</taxon>
        <taxon>Hevea</taxon>
    </lineage>
</organism>
<feature type="domain" description="CRC" evidence="5">
    <location>
        <begin position="54"/>
        <end position="178"/>
    </location>
</feature>
<dbReference type="InterPro" id="IPR028307">
    <property type="entry name" value="Lin-54_fam"/>
</dbReference>
<dbReference type="GO" id="GO:0005634">
    <property type="term" value="C:nucleus"/>
    <property type="evidence" value="ECO:0007669"/>
    <property type="project" value="UniProtKB-SubCell"/>
</dbReference>
<protein>
    <recommendedName>
        <fullName evidence="5">CRC domain-containing protein</fullName>
    </recommendedName>
</protein>
<dbReference type="PANTHER" id="PTHR12446:SF49">
    <property type="entry name" value="CRC DOMAIN-CONTAINING PROTEIN"/>
    <property type="match status" value="1"/>
</dbReference>
<evidence type="ECO:0000256" key="3">
    <source>
        <dbReference type="ARBA" id="ARBA00023242"/>
    </source>
</evidence>
<evidence type="ECO:0000256" key="2">
    <source>
        <dbReference type="ARBA" id="ARBA00007267"/>
    </source>
</evidence>
<keyword evidence="3" id="KW-0539">Nucleus</keyword>
<comment type="subcellular location">
    <subcellularLocation>
        <location evidence="1">Nucleus</location>
    </subcellularLocation>
</comment>
<comment type="caution">
    <text evidence="6">The sequence shown here is derived from an EMBL/GenBank/DDBJ whole genome shotgun (WGS) entry which is preliminary data.</text>
</comment>
<dbReference type="SMART" id="SM01114">
    <property type="entry name" value="CXC"/>
    <property type="match status" value="2"/>
</dbReference>
<feature type="compositionally biased region" description="Low complexity" evidence="4">
    <location>
        <begin position="248"/>
        <end position="258"/>
    </location>
</feature>
<dbReference type="EMBL" id="JAAGAX010000017">
    <property type="protein sequence ID" value="KAF2286969.1"/>
    <property type="molecule type" value="Genomic_DNA"/>
</dbReference>
<comment type="similarity">
    <text evidence="2">Belongs to the lin-54 family.</text>
</comment>
<dbReference type="GO" id="GO:0006355">
    <property type="term" value="P:regulation of DNA-templated transcription"/>
    <property type="evidence" value="ECO:0007669"/>
    <property type="project" value="TreeGrafter"/>
</dbReference>
<keyword evidence="7" id="KW-1185">Reference proteome</keyword>
<feature type="compositionally biased region" description="Basic and acidic residues" evidence="4">
    <location>
        <begin position="308"/>
        <end position="320"/>
    </location>
</feature>
<proteinExistence type="inferred from homology"/>
<gene>
    <name evidence="6" type="ORF">GH714_036408</name>
</gene>
<dbReference type="PROSITE" id="PS51634">
    <property type="entry name" value="CRC"/>
    <property type="match status" value="1"/>
</dbReference>
<dbReference type="Pfam" id="PF03638">
    <property type="entry name" value="TCR"/>
    <property type="match status" value="2"/>
</dbReference>
<sequence>MRQFHVLPQQVPVVRRIPHYVQKLPLPTLPPGMQESPGSVPRNDVEAKDCTPKKIKHCNCKNSLCLKLYCECFAAGLHCNGCSCLNCHNNVENEGARQKAVGATLERNPNAFRPKIASSPHGSLDGREDARGAQMTGKHNKGCHCKKSGCLKKYCECFQANILCSNNCKCMDCKNSEGSEERKSLFHGNHNSIGCIQQTANADVTGAIGSSGYCTPIASKKRKSKEILGSVTKDQSAKYQQESHVKNSAASSSPLSIPVSHSTTATVLGASKFRYKSPLSGILQPQDVKEICSLLVILSQEAKRELAGKMDRQPEVENNHNFEPTSASREDSGHDVHRTLPDDCVNGSKAGRERNNASGIDGIDMENGMPESPEIDLMCHEQEMVFMEAGPPIRMGGLCQNKTRISSNKHECSEASPSYFFGLDSMQLSHIGWLRETMYSPSAKAKMGNQQEPAEREDIYAGTEIGNHNKSYSNGDAKSSIVATSASHGVLPIMFTASDKLKEDNLSIKSQRPIQAACWFFMAREAMTSIFLSHNSKVIVSNGSFGDEGFLLSFSGVFLIQCGFLALHGYDRLSIFMVSYECPSSIVYLDEAVPSNVRTSYVKCRI</sequence>
<evidence type="ECO:0000256" key="1">
    <source>
        <dbReference type="ARBA" id="ARBA00004123"/>
    </source>
</evidence>
<dbReference type="AlphaFoldDB" id="A0A6A6KHG9"/>